<proteinExistence type="predicted"/>
<evidence type="ECO:0000313" key="2">
    <source>
        <dbReference type="EMBL" id="CAD9746467.1"/>
    </source>
</evidence>
<protein>
    <submittedName>
        <fullName evidence="2">Uncharacterized protein</fullName>
    </submittedName>
</protein>
<organism evidence="2">
    <name type="scientific">Lotharella oceanica</name>
    <dbReference type="NCBI Taxonomy" id="641309"/>
    <lineage>
        <taxon>Eukaryota</taxon>
        <taxon>Sar</taxon>
        <taxon>Rhizaria</taxon>
        <taxon>Cercozoa</taxon>
        <taxon>Chlorarachniophyceae</taxon>
        <taxon>Lotharella</taxon>
    </lineage>
</organism>
<reference evidence="2" key="1">
    <citation type="submission" date="2021-01" db="EMBL/GenBank/DDBJ databases">
        <authorList>
            <person name="Corre E."/>
            <person name="Pelletier E."/>
            <person name="Niang G."/>
            <person name="Scheremetjew M."/>
            <person name="Finn R."/>
            <person name="Kale V."/>
            <person name="Holt S."/>
            <person name="Cochrane G."/>
            <person name="Meng A."/>
            <person name="Brown T."/>
            <person name="Cohen L."/>
        </authorList>
    </citation>
    <scope>NUCLEOTIDE SEQUENCE</scope>
    <source>
        <strain evidence="2">CCMP622</strain>
    </source>
</reference>
<dbReference type="EMBL" id="HBHP01001994">
    <property type="protein sequence ID" value="CAD9746467.1"/>
    <property type="molecule type" value="Transcribed_RNA"/>
</dbReference>
<feature type="region of interest" description="Disordered" evidence="1">
    <location>
        <begin position="279"/>
        <end position="311"/>
    </location>
</feature>
<evidence type="ECO:0000256" key="1">
    <source>
        <dbReference type="SAM" id="MobiDB-lite"/>
    </source>
</evidence>
<name>A0A7S2TGW3_9EUKA</name>
<accession>A0A7S2TGW3</accession>
<sequence length="352" mass="40372">MQNHWFPAKDLLVSGKFPENSTVQNRIAVKIKCNVSGAQRVSFETSVGYIRFKRIDVSRMNRSTLRYNPFGCYAAPNFSAAMLVEVSNTPDEVDLEFKMARNPFELNLRRFWLHKYGITLPSDSCRAQVFFPYSSSSLTYPSCCLFEYEPIHLRRTQEHYIRAKLQALSGVQNALKGIRILGNLLLTNFEVKCLQPPKNINKKTWTRVSADPKSTIRIHSTITLQSFKRRRKNVVELQTEKDCIVEDCSDGKINAISNQGVLPKINIRADIEDARNKTSEAIARPVDNPKQHNKRKTNKKKKRTVRDGKSDVNKASMNKYKCCGVQYVAHNFVIVYNFLSLLLKKRSISESI</sequence>
<dbReference type="AlphaFoldDB" id="A0A7S2TGW3"/>
<feature type="compositionally biased region" description="Basic residues" evidence="1">
    <location>
        <begin position="291"/>
        <end position="304"/>
    </location>
</feature>
<gene>
    <name evidence="2" type="ORF">LSP00402_LOCUS1310</name>
</gene>